<evidence type="ECO:0000313" key="9">
    <source>
        <dbReference type="EMBL" id="ADY55156.1"/>
    </source>
</evidence>
<keyword evidence="4 7" id="KW-0812">Transmembrane</keyword>
<dbReference type="Proteomes" id="UP000007488">
    <property type="component" value="Chromosome"/>
</dbReference>
<feature type="transmembrane region" description="Helical" evidence="7">
    <location>
        <begin position="196"/>
        <end position="218"/>
    </location>
</feature>
<accession>F0T192</accession>
<dbReference type="STRING" id="645991.Sgly_0803"/>
<feature type="transmembrane region" description="Helical" evidence="7">
    <location>
        <begin position="109"/>
        <end position="128"/>
    </location>
</feature>
<dbReference type="InterPro" id="IPR000515">
    <property type="entry name" value="MetI-like"/>
</dbReference>
<sequence>MRKFFAIRTKINLKIFNALAAGVFLLILILWMVLSEQGSISPIFLPTPRSVFGYLANVMTTGQIWSDIGISFYRIFMGFILAAVIGIPLGILAGTFNFAEALIQPVSEFIRYMPVPAFVPLIMVWVGINESAKIAVIFLGTLFQLIPMVADSVRAVPDDLLSAAYTLGAKPRTVILKVIIPAIAPRTMDTLRIMMGWAWTYLVVAELVAANSGLGYSILKAQRFLKTDAIFGGILIIGFLGLMTDRLFVLANRKLFPWAEGGS</sequence>
<proteinExistence type="inferred from homology"/>
<dbReference type="Pfam" id="PF00528">
    <property type="entry name" value="BPD_transp_1"/>
    <property type="match status" value="1"/>
</dbReference>
<dbReference type="GO" id="GO:0042918">
    <property type="term" value="P:alkanesulfonate transmembrane transport"/>
    <property type="evidence" value="ECO:0007669"/>
    <property type="project" value="UniProtKB-ARBA"/>
</dbReference>
<feature type="domain" description="ABC transmembrane type-1" evidence="8">
    <location>
        <begin position="68"/>
        <end position="248"/>
    </location>
</feature>
<evidence type="ECO:0000256" key="7">
    <source>
        <dbReference type="RuleBase" id="RU363032"/>
    </source>
</evidence>
<reference evidence="9 10" key="1">
    <citation type="journal article" date="2011" name="Stand. Genomic Sci.">
        <title>Complete genome sequence of Syntrophobotulus glycolicus type strain (FlGlyR).</title>
        <authorList>
            <person name="Han C."/>
            <person name="Mwirichia R."/>
            <person name="Chertkov O."/>
            <person name="Held B."/>
            <person name="Lapidus A."/>
            <person name="Nolan M."/>
            <person name="Lucas S."/>
            <person name="Hammon N."/>
            <person name="Deshpande S."/>
            <person name="Cheng J.F."/>
            <person name="Tapia R."/>
            <person name="Goodwin L."/>
            <person name="Pitluck S."/>
            <person name="Huntemann M."/>
            <person name="Liolios K."/>
            <person name="Ivanova N."/>
            <person name="Pagani I."/>
            <person name="Mavromatis K."/>
            <person name="Ovchinikova G."/>
            <person name="Pati A."/>
            <person name="Chen A."/>
            <person name="Palaniappan K."/>
            <person name="Land M."/>
            <person name="Hauser L."/>
            <person name="Brambilla E.M."/>
            <person name="Rohde M."/>
            <person name="Spring S."/>
            <person name="Sikorski J."/>
            <person name="Goker M."/>
            <person name="Woyke T."/>
            <person name="Bristow J."/>
            <person name="Eisen J.A."/>
            <person name="Markowitz V."/>
            <person name="Hugenholtz P."/>
            <person name="Kyrpides N.C."/>
            <person name="Klenk H.P."/>
            <person name="Detter J.C."/>
        </authorList>
    </citation>
    <scope>NUCLEOTIDE SEQUENCE [LARGE SCALE GENOMIC DNA]</scope>
    <source>
        <strain evidence="10">DSM 8271 / FlGlyR</strain>
    </source>
</reference>
<dbReference type="PANTHER" id="PTHR30151">
    <property type="entry name" value="ALKANE SULFONATE ABC TRANSPORTER-RELATED, MEMBRANE SUBUNIT"/>
    <property type="match status" value="1"/>
</dbReference>
<dbReference type="OrthoDB" id="9796361at2"/>
<dbReference type="Gene3D" id="1.10.3720.10">
    <property type="entry name" value="MetI-like"/>
    <property type="match status" value="1"/>
</dbReference>
<evidence type="ECO:0000256" key="4">
    <source>
        <dbReference type="ARBA" id="ARBA00022692"/>
    </source>
</evidence>
<dbReference type="FunFam" id="1.10.3720.10:FF:000003">
    <property type="entry name" value="Aliphatic sulfonate ABC transporter permease"/>
    <property type="match status" value="1"/>
</dbReference>
<gene>
    <name evidence="9" type="ordered locus">Sgly_0803</name>
</gene>
<dbReference type="KEGG" id="sgy:Sgly_0803"/>
<organism evidence="9 10">
    <name type="scientific">Syntrophobotulus glycolicus (strain DSM 8271 / FlGlyR)</name>
    <dbReference type="NCBI Taxonomy" id="645991"/>
    <lineage>
        <taxon>Bacteria</taxon>
        <taxon>Bacillati</taxon>
        <taxon>Bacillota</taxon>
        <taxon>Clostridia</taxon>
        <taxon>Eubacteriales</taxon>
        <taxon>Desulfitobacteriaceae</taxon>
        <taxon>Syntrophobotulus</taxon>
    </lineage>
</organism>
<dbReference type="CDD" id="cd06261">
    <property type="entry name" value="TM_PBP2"/>
    <property type="match status" value="1"/>
</dbReference>
<feature type="transmembrane region" description="Helical" evidence="7">
    <location>
        <begin position="75"/>
        <end position="97"/>
    </location>
</feature>
<dbReference type="RefSeq" id="WP_013624027.1">
    <property type="nucleotide sequence ID" value="NC_015172.1"/>
</dbReference>
<evidence type="ECO:0000256" key="6">
    <source>
        <dbReference type="ARBA" id="ARBA00023136"/>
    </source>
</evidence>
<comment type="similarity">
    <text evidence="7">Belongs to the binding-protein-dependent transport system permease family.</text>
</comment>
<dbReference type="SUPFAM" id="SSF161098">
    <property type="entry name" value="MetI-like"/>
    <property type="match status" value="1"/>
</dbReference>
<dbReference type="eggNOG" id="COG0600">
    <property type="taxonomic scope" value="Bacteria"/>
</dbReference>
<keyword evidence="3" id="KW-1003">Cell membrane</keyword>
<reference evidence="10" key="2">
    <citation type="submission" date="2011-02" db="EMBL/GenBank/DDBJ databases">
        <title>The complete genome of Syntrophobotulus glycolicus DSM 8271.</title>
        <authorList>
            <person name="Lucas S."/>
            <person name="Copeland A."/>
            <person name="Lapidus A."/>
            <person name="Bruce D."/>
            <person name="Goodwin L."/>
            <person name="Pitluck S."/>
            <person name="Kyrpides N."/>
            <person name="Mavromatis K."/>
            <person name="Pagani I."/>
            <person name="Ivanova N."/>
            <person name="Mikhailova N."/>
            <person name="Chertkov O."/>
            <person name="Held B."/>
            <person name="Detter J.C."/>
            <person name="Tapia R."/>
            <person name="Han C."/>
            <person name="Land M."/>
            <person name="Hauser L."/>
            <person name="Markowitz V."/>
            <person name="Cheng J.-F."/>
            <person name="Hugenholtz P."/>
            <person name="Woyke T."/>
            <person name="Wu D."/>
            <person name="Spring S."/>
            <person name="Schroeder M."/>
            <person name="Brambilla E."/>
            <person name="Klenk H.-P."/>
            <person name="Eisen J.A."/>
        </authorList>
    </citation>
    <scope>NUCLEOTIDE SEQUENCE [LARGE SCALE GENOMIC DNA]</scope>
    <source>
        <strain evidence="10">DSM 8271 / FlGlyR</strain>
    </source>
</reference>
<evidence type="ECO:0000256" key="5">
    <source>
        <dbReference type="ARBA" id="ARBA00022989"/>
    </source>
</evidence>
<feature type="transmembrane region" description="Helical" evidence="7">
    <location>
        <begin position="230"/>
        <end position="249"/>
    </location>
</feature>
<name>F0T192_SYNGF</name>
<dbReference type="EMBL" id="CP002547">
    <property type="protein sequence ID" value="ADY55156.1"/>
    <property type="molecule type" value="Genomic_DNA"/>
</dbReference>
<keyword evidence="2 7" id="KW-0813">Transport</keyword>
<comment type="subcellular location">
    <subcellularLocation>
        <location evidence="1 7">Cell membrane</location>
        <topology evidence="1 7">Multi-pass membrane protein</topology>
    </subcellularLocation>
</comment>
<evidence type="ECO:0000259" key="8">
    <source>
        <dbReference type="PROSITE" id="PS50928"/>
    </source>
</evidence>
<evidence type="ECO:0000256" key="1">
    <source>
        <dbReference type="ARBA" id="ARBA00004651"/>
    </source>
</evidence>
<dbReference type="AlphaFoldDB" id="F0T192"/>
<evidence type="ECO:0000256" key="3">
    <source>
        <dbReference type="ARBA" id="ARBA00022475"/>
    </source>
</evidence>
<evidence type="ECO:0000256" key="2">
    <source>
        <dbReference type="ARBA" id="ARBA00022448"/>
    </source>
</evidence>
<protein>
    <submittedName>
        <fullName evidence="9">Binding-protein-dependent transport systems inner membrane component</fullName>
    </submittedName>
</protein>
<keyword evidence="5 7" id="KW-1133">Transmembrane helix</keyword>
<dbReference type="PANTHER" id="PTHR30151:SF0">
    <property type="entry name" value="ABC TRANSPORTER PERMEASE PROTEIN MJ0413-RELATED"/>
    <property type="match status" value="1"/>
</dbReference>
<dbReference type="PROSITE" id="PS50928">
    <property type="entry name" value="ABC_TM1"/>
    <property type="match status" value="1"/>
</dbReference>
<keyword evidence="6 7" id="KW-0472">Membrane</keyword>
<dbReference type="HOGENOM" id="CLU_046113_1_0_9"/>
<feature type="transmembrane region" description="Helical" evidence="7">
    <location>
        <begin position="134"/>
        <end position="153"/>
    </location>
</feature>
<evidence type="ECO:0000313" key="10">
    <source>
        <dbReference type="Proteomes" id="UP000007488"/>
    </source>
</evidence>
<dbReference type="GO" id="GO:0005886">
    <property type="term" value="C:plasma membrane"/>
    <property type="evidence" value="ECO:0007669"/>
    <property type="project" value="UniProtKB-SubCell"/>
</dbReference>
<dbReference type="InterPro" id="IPR035906">
    <property type="entry name" value="MetI-like_sf"/>
</dbReference>
<keyword evidence="10" id="KW-1185">Reference proteome</keyword>